<dbReference type="AlphaFoldDB" id="A0A1I8GTW1"/>
<proteinExistence type="predicted"/>
<name>A0A1I8GTW1_9PLAT</name>
<dbReference type="WBParaSite" id="maker-uti_cns_0002972-snap-gene-0.6-mRNA-1">
    <property type="protein sequence ID" value="maker-uti_cns_0002972-snap-gene-0.6-mRNA-1"/>
    <property type="gene ID" value="maker-uti_cns_0002972-snap-gene-0.6"/>
</dbReference>
<evidence type="ECO:0000313" key="1">
    <source>
        <dbReference type="Proteomes" id="UP000095280"/>
    </source>
</evidence>
<sequence>EFASKASSLPPDRLGELYQLWPPVVSEAGDRLSGLCASVRPWLPAALADPLCRLADSLRAISLPFVHISPAVSASHADSQRYVLLQLRDRFETFRASRDACTERVAEVAFGQSASGQSEANQLKLARGLNRLCLQAVTLHEAFSKAVDQLPMSPDQEIVHELAGVRDRLRQAKFNLGPGSLSAPIASQTPLDCLLQGRYQDAIKLLDQDQLLRLYCEHLAREREPMLCLRLPAEVAFEERVRYLRNDQLQVAAALQELESADSGSL</sequence>
<dbReference type="Proteomes" id="UP000095280">
    <property type="component" value="Unplaced"/>
</dbReference>
<protein>
    <submittedName>
        <fullName evidence="2">FATC domain-containing protein</fullName>
    </submittedName>
</protein>
<evidence type="ECO:0000313" key="2">
    <source>
        <dbReference type="WBParaSite" id="maker-uti_cns_0002972-snap-gene-0.6-mRNA-1"/>
    </source>
</evidence>
<reference evidence="2" key="1">
    <citation type="submission" date="2016-11" db="UniProtKB">
        <authorList>
            <consortium name="WormBaseParasite"/>
        </authorList>
    </citation>
    <scope>IDENTIFICATION</scope>
</reference>
<accession>A0A1I8GTW1</accession>
<organism evidence="1 2">
    <name type="scientific">Macrostomum lignano</name>
    <dbReference type="NCBI Taxonomy" id="282301"/>
    <lineage>
        <taxon>Eukaryota</taxon>
        <taxon>Metazoa</taxon>
        <taxon>Spiralia</taxon>
        <taxon>Lophotrochozoa</taxon>
        <taxon>Platyhelminthes</taxon>
        <taxon>Rhabditophora</taxon>
        <taxon>Macrostomorpha</taxon>
        <taxon>Macrostomida</taxon>
        <taxon>Macrostomidae</taxon>
        <taxon>Macrostomum</taxon>
    </lineage>
</organism>
<keyword evidence="1" id="KW-1185">Reference proteome</keyword>